<organism evidence="2 3">
    <name type="scientific">Chromobacterium violaceum</name>
    <dbReference type="NCBI Taxonomy" id="536"/>
    <lineage>
        <taxon>Bacteria</taxon>
        <taxon>Pseudomonadati</taxon>
        <taxon>Pseudomonadota</taxon>
        <taxon>Betaproteobacteria</taxon>
        <taxon>Neisseriales</taxon>
        <taxon>Chromobacteriaceae</taxon>
        <taxon>Chromobacterium</taxon>
    </lineage>
</organism>
<evidence type="ECO:0000313" key="3">
    <source>
        <dbReference type="Proteomes" id="UP000196342"/>
    </source>
</evidence>
<comment type="caution">
    <text evidence="2">The sequence shown here is derived from an EMBL/GenBank/DDBJ whole genome shotgun (WGS) entry which is preliminary data.</text>
</comment>
<dbReference type="RefSeq" id="WP_087698485.1">
    <property type="nucleotide sequence ID" value="NZ_JBCDMD010000003.1"/>
</dbReference>
<accession>A0A202B5B0</accession>
<feature type="compositionally biased region" description="Basic and acidic residues" evidence="1">
    <location>
        <begin position="36"/>
        <end position="52"/>
    </location>
</feature>
<name>A0A202B5B0_CHRVL</name>
<keyword evidence="3" id="KW-1185">Reference proteome</keyword>
<evidence type="ECO:0000256" key="1">
    <source>
        <dbReference type="SAM" id="MobiDB-lite"/>
    </source>
</evidence>
<evidence type="ECO:0000313" key="2">
    <source>
        <dbReference type="EMBL" id="OVE46714.1"/>
    </source>
</evidence>
<protein>
    <submittedName>
        <fullName evidence="2">Uncharacterized protein</fullName>
    </submittedName>
</protein>
<sequence length="60" mass="7042">MIGHNTRMRDWLSSAQAARIEDIGRGISRRSPPLDPELKRRRDEAEQRRQLRELIGADPY</sequence>
<dbReference type="EMBL" id="NHOO01000016">
    <property type="protein sequence ID" value="OVE46714.1"/>
    <property type="molecule type" value="Genomic_DNA"/>
</dbReference>
<proteinExistence type="predicted"/>
<feature type="region of interest" description="Disordered" evidence="1">
    <location>
        <begin position="22"/>
        <end position="60"/>
    </location>
</feature>
<dbReference type="Proteomes" id="UP000196342">
    <property type="component" value="Unassembled WGS sequence"/>
</dbReference>
<dbReference type="AlphaFoldDB" id="A0A202B5B0"/>
<gene>
    <name evidence="2" type="ORF">CBW21_17620</name>
</gene>
<reference evidence="2 3" key="1">
    <citation type="submission" date="2017-05" db="EMBL/GenBank/DDBJ databases">
        <title>Chromobacterium violaceum GHPS1 isolated from Hydrocarbon polluted soil in French Guiana display an awesome secondary metabolite arsenal and a battery of drug and heavy-metal-resistance and detoxification of xenobiotics proteins.</title>
        <authorList>
            <person name="Belbahri L."/>
        </authorList>
    </citation>
    <scope>NUCLEOTIDE SEQUENCE [LARGE SCALE GENOMIC DNA]</scope>
    <source>
        <strain evidence="2 3">GHPS1</strain>
    </source>
</reference>